<sequence>MSTMPARCHLFSLPAELLENVLIRCSADGHPLSVAAVAQTCRQFRTLVYHAADRHLWRALFLTTFDDPRLLAHLKSEIYWQREFTERIWAARVIQRSARTLTVSTKKRALRSTSAMMYPIDGFLEETGNPDKHARVLNALLTVMRTACPSAPHQIRPISAEPTAGQPPVPGLTRAHARTPVYPPPVPSQASSLNIAWLKDTLSRGLPFSITQIISYDTLAVEWYTMPEGQALCQLTAYLDFLPIPLVDPDIDDATPSTSYRQRKPRKSPVRRKGLKTAEMIDMSEEAQRARARQHARPHAFDMGYLSRRRHWGPYLAVRRQRGGPSEPVMSDVEADLDEDTDTDYDADYVPPDDASTSSATPEPAAAPAISALPSPEELRPDWTWLAAARIVAQCKLRQHVNAEDIAKLENWDNLREGAWIPEPQQPSLEADGTSEENPLQAEATQSKEPDEEWKRYERDWAGAEGVWRRLVCWLDYDDLLYHNSYGAFLDADLDEAWIIVPMSLRITGYSAPSLPHLYPDRPTIHVEGEMGGAGWVGSVDVGDNDIRRAYGTVSMLPDGEVRWSITSSAPGSNEDEWASEAVQLGGVGSAMGALGMWTGAFHEDGDPLGVLWQWRVE</sequence>
<feature type="region of interest" description="Disordered" evidence="1">
    <location>
        <begin position="341"/>
        <end position="374"/>
    </location>
</feature>
<feature type="region of interest" description="Disordered" evidence="1">
    <location>
        <begin position="253"/>
        <end position="275"/>
    </location>
</feature>
<dbReference type="Proteomes" id="UP000292082">
    <property type="component" value="Unassembled WGS sequence"/>
</dbReference>
<feature type="compositionally biased region" description="Low complexity" evidence="1">
    <location>
        <begin position="348"/>
        <end position="374"/>
    </location>
</feature>
<proteinExistence type="predicted"/>
<feature type="region of interest" description="Disordered" evidence="1">
    <location>
        <begin position="424"/>
        <end position="455"/>
    </location>
</feature>
<dbReference type="PROSITE" id="PS50181">
    <property type="entry name" value="FBOX"/>
    <property type="match status" value="1"/>
</dbReference>
<dbReference type="InterPro" id="IPR001810">
    <property type="entry name" value="F-box_dom"/>
</dbReference>
<evidence type="ECO:0000313" key="3">
    <source>
        <dbReference type="EMBL" id="TBU52900.1"/>
    </source>
</evidence>
<gene>
    <name evidence="3" type="ORF">BD310DRAFT_888645</name>
</gene>
<name>A0A4Q9PDG7_9APHY</name>
<evidence type="ECO:0000313" key="4">
    <source>
        <dbReference type="Proteomes" id="UP000292082"/>
    </source>
</evidence>
<evidence type="ECO:0000256" key="1">
    <source>
        <dbReference type="SAM" id="MobiDB-lite"/>
    </source>
</evidence>
<dbReference type="CDD" id="cd09917">
    <property type="entry name" value="F-box_SF"/>
    <property type="match status" value="1"/>
</dbReference>
<dbReference type="Gene3D" id="1.20.1280.50">
    <property type="match status" value="1"/>
</dbReference>
<organism evidence="3 4">
    <name type="scientific">Dichomitus squalens</name>
    <dbReference type="NCBI Taxonomy" id="114155"/>
    <lineage>
        <taxon>Eukaryota</taxon>
        <taxon>Fungi</taxon>
        <taxon>Dikarya</taxon>
        <taxon>Basidiomycota</taxon>
        <taxon>Agaricomycotina</taxon>
        <taxon>Agaricomycetes</taxon>
        <taxon>Polyporales</taxon>
        <taxon>Polyporaceae</taxon>
        <taxon>Dichomitus</taxon>
    </lineage>
</organism>
<dbReference type="InterPro" id="IPR036047">
    <property type="entry name" value="F-box-like_dom_sf"/>
</dbReference>
<feature type="compositionally biased region" description="Basic residues" evidence="1">
    <location>
        <begin position="261"/>
        <end position="275"/>
    </location>
</feature>
<protein>
    <recommendedName>
        <fullName evidence="2">F-box domain-containing protein</fullName>
    </recommendedName>
</protein>
<dbReference type="EMBL" id="ML145232">
    <property type="protein sequence ID" value="TBU52900.1"/>
    <property type="molecule type" value="Genomic_DNA"/>
</dbReference>
<reference evidence="3 4" key="1">
    <citation type="submission" date="2019-01" db="EMBL/GenBank/DDBJ databases">
        <title>Draft genome sequences of three monokaryotic isolates of the white-rot basidiomycete fungus Dichomitus squalens.</title>
        <authorList>
            <consortium name="DOE Joint Genome Institute"/>
            <person name="Lopez S.C."/>
            <person name="Andreopoulos B."/>
            <person name="Pangilinan J."/>
            <person name="Lipzen A."/>
            <person name="Riley R."/>
            <person name="Ahrendt S."/>
            <person name="Ng V."/>
            <person name="Barry K."/>
            <person name="Daum C."/>
            <person name="Grigoriev I.V."/>
            <person name="Hilden K.S."/>
            <person name="Makela M.R."/>
            <person name="de Vries R.P."/>
        </authorList>
    </citation>
    <scope>NUCLEOTIDE SEQUENCE [LARGE SCALE GENOMIC DNA]</scope>
    <source>
        <strain evidence="3 4">CBS 464.89</strain>
    </source>
</reference>
<evidence type="ECO:0000259" key="2">
    <source>
        <dbReference type="PROSITE" id="PS50181"/>
    </source>
</evidence>
<dbReference type="AlphaFoldDB" id="A0A4Q9PDG7"/>
<accession>A0A4Q9PDG7</accession>
<keyword evidence="4" id="KW-1185">Reference proteome</keyword>
<feature type="domain" description="F-box" evidence="2">
    <location>
        <begin position="7"/>
        <end position="60"/>
    </location>
</feature>
<dbReference type="SUPFAM" id="SSF81383">
    <property type="entry name" value="F-box domain"/>
    <property type="match status" value="1"/>
</dbReference>
<feature type="compositionally biased region" description="Basic and acidic residues" evidence="1">
    <location>
        <begin position="446"/>
        <end position="455"/>
    </location>
</feature>
<dbReference type="STRING" id="114155.A0A4Q9PDG7"/>